<dbReference type="EMBL" id="OW240919">
    <property type="protein sequence ID" value="CAH2311981.1"/>
    <property type="molecule type" value="Genomic_DNA"/>
</dbReference>
<organism evidence="2 3">
    <name type="scientific">Pelobates cultripes</name>
    <name type="common">Western spadefoot toad</name>
    <dbReference type="NCBI Taxonomy" id="61616"/>
    <lineage>
        <taxon>Eukaryota</taxon>
        <taxon>Metazoa</taxon>
        <taxon>Chordata</taxon>
        <taxon>Craniata</taxon>
        <taxon>Vertebrata</taxon>
        <taxon>Euteleostomi</taxon>
        <taxon>Amphibia</taxon>
        <taxon>Batrachia</taxon>
        <taxon>Anura</taxon>
        <taxon>Pelobatoidea</taxon>
        <taxon>Pelobatidae</taxon>
        <taxon>Pelobates</taxon>
    </lineage>
</organism>
<evidence type="ECO:0000256" key="1">
    <source>
        <dbReference type="SAM" id="MobiDB-lite"/>
    </source>
</evidence>
<dbReference type="AlphaFoldDB" id="A0AAD1SUY4"/>
<keyword evidence="3" id="KW-1185">Reference proteome</keyword>
<name>A0AAD1SUY4_PELCU</name>
<feature type="region of interest" description="Disordered" evidence="1">
    <location>
        <begin position="1"/>
        <end position="34"/>
    </location>
</feature>
<evidence type="ECO:0000313" key="2">
    <source>
        <dbReference type="EMBL" id="CAH2311981.1"/>
    </source>
</evidence>
<gene>
    <name evidence="2" type="ORF">PECUL_23A024835</name>
</gene>
<protein>
    <submittedName>
        <fullName evidence="2">Uncharacterized protein</fullName>
    </submittedName>
</protein>
<sequence>MCRTDTKASDLQSRKHKKPQDGADEDGLPRLHAKSPGTGFGNMLFYSHCQTHACPAHVHSLQGNKRGSSTLQHTEPGLYSSKLNKRSGTHNLLTPQNGGYGTSATSSQYMLPSNTGYRVRRLSIAAPKTPVPLGSSLIRWTHAF</sequence>
<reference evidence="2" key="1">
    <citation type="submission" date="2022-03" db="EMBL/GenBank/DDBJ databases">
        <authorList>
            <person name="Alioto T."/>
            <person name="Alioto T."/>
            <person name="Gomez Garrido J."/>
        </authorList>
    </citation>
    <scope>NUCLEOTIDE SEQUENCE</scope>
</reference>
<evidence type="ECO:0000313" key="3">
    <source>
        <dbReference type="Proteomes" id="UP001295444"/>
    </source>
</evidence>
<dbReference type="Proteomes" id="UP001295444">
    <property type="component" value="Chromosome 08"/>
</dbReference>
<accession>A0AAD1SUY4</accession>
<proteinExistence type="predicted"/>